<reference evidence="1 2" key="1">
    <citation type="journal article" date="2013" name="PLoS Genet.">
        <title>The genome and development-dependent transcriptomes of Pyronema confluens: a window into fungal evolution.</title>
        <authorList>
            <person name="Traeger S."/>
            <person name="Altegoer F."/>
            <person name="Freitag M."/>
            <person name="Gabaldon T."/>
            <person name="Kempken F."/>
            <person name="Kumar A."/>
            <person name="Marcet-Houben M."/>
            <person name="Poggeler S."/>
            <person name="Stajich J.E."/>
            <person name="Nowrousian M."/>
        </authorList>
    </citation>
    <scope>NUCLEOTIDE SEQUENCE [LARGE SCALE GENOMIC DNA]</scope>
    <source>
        <strain evidence="2">CBS 100304</strain>
        <tissue evidence="1">Vegetative mycelium</tissue>
    </source>
</reference>
<name>U4LMQ0_PYROM</name>
<accession>U4LMQ0</accession>
<keyword evidence="2" id="KW-1185">Reference proteome</keyword>
<evidence type="ECO:0000313" key="1">
    <source>
        <dbReference type="EMBL" id="CCX30620.1"/>
    </source>
</evidence>
<sequence length="102" mass="12177">MFAVHIEIHDVQVKKFKCISDVEKARFRVIDPYDWEETADVKVFPKDRLFLEWLAYAIRDPSKVKPELELRPHGLEIKRLSNGHALILVLRPRTWSSEKNHW</sequence>
<proteinExistence type="predicted"/>
<evidence type="ECO:0000313" key="2">
    <source>
        <dbReference type="Proteomes" id="UP000018144"/>
    </source>
</evidence>
<organism evidence="1 2">
    <name type="scientific">Pyronema omphalodes (strain CBS 100304)</name>
    <name type="common">Pyronema confluens</name>
    <dbReference type="NCBI Taxonomy" id="1076935"/>
    <lineage>
        <taxon>Eukaryota</taxon>
        <taxon>Fungi</taxon>
        <taxon>Dikarya</taxon>
        <taxon>Ascomycota</taxon>
        <taxon>Pezizomycotina</taxon>
        <taxon>Pezizomycetes</taxon>
        <taxon>Pezizales</taxon>
        <taxon>Pyronemataceae</taxon>
        <taxon>Pyronema</taxon>
    </lineage>
</organism>
<gene>
    <name evidence="1" type="ORF">PCON_08957</name>
</gene>
<dbReference type="AlphaFoldDB" id="U4LMQ0"/>
<dbReference type="EMBL" id="HF935459">
    <property type="protein sequence ID" value="CCX30620.1"/>
    <property type="molecule type" value="Genomic_DNA"/>
</dbReference>
<dbReference type="Proteomes" id="UP000018144">
    <property type="component" value="Unassembled WGS sequence"/>
</dbReference>
<protein>
    <submittedName>
        <fullName evidence="1">Uncharacterized protein</fullName>
    </submittedName>
</protein>